<protein>
    <submittedName>
        <fullName evidence="1">Uncharacterized protein</fullName>
    </submittedName>
</protein>
<comment type="caution">
    <text evidence="1">The sequence shown here is derived from an EMBL/GenBank/DDBJ whole genome shotgun (WGS) entry which is preliminary data.</text>
</comment>
<dbReference type="EMBL" id="JAQHRD010000006">
    <property type="protein sequence ID" value="KAJ6439391.1"/>
    <property type="molecule type" value="Genomic_DNA"/>
</dbReference>
<sequence length="155" mass="17104">MAARELIVVLLNQTNEELVIDRQSLHLEQGEWMTGTPESQPPDEIRAGESGIWRCKSPHVGAGTAGSVKYRIAGYGPRDKLMFSWDVRYVGPSKFAHGSESDEFTIRVMGGSGRQAVAVFVVGTLCCHHLIPFALRLEKTCPRISNQALLEPVKL</sequence>
<keyword evidence="2" id="KW-1185">Reference proteome</keyword>
<accession>A0AB34FLX3</accession>
<dbReference type="AlphaFoldDB" id="A0AB34FLX3"/>
<evidence type="ECO:0000313" key="1">
    <source>
        <dbReference type="EMBL" id="KAJ6439391.1"/>
    </source>
</evidence>
<name>A0AB34FLX3_9HYPO</name>
<gene>
    <name evidence="1" type="ORF">O9K51_07276</name>
</gene>
<reference evidence="1" key="1">
    <citation type="submission" date="2023-01" db="EMBL/GenBank/DDBJ databases">
        <title>The growth and conidiation of Purpureocillium lavendulum are regulated by nitrogen source and histone H3K14 acetylation.</title>
        <authorList>
            <person name="Tang P."/>
            <person name="Han J."/>
            <person name="Zhang C."/>
            <person name="Tang P."/>
            <person name="Qi F."/>
            <person name="Zhang K."/>
            <person name="Liang L."/>
        </authorList>
    </citation>
    <scope>NUCLEOTIDE SEQUENCE</scope>
    <source>
        <strain evidence="1">YMF1.00683</strain>
    </source>
</reference>
<evidence type="ECO:0000313" key="2">
    <source>
        <dbReference type="Proteomes" id="UP001163105"/>
    </source>
</evidence>
<organism evidence="1 2">
    <name type="scientific">Purpureocillium lavendulum</name>
    <dbReference type="NCBI Taxonomy" id="1247861"/>
    <lineage>
        <taxon>Eukaryota</taxon>
        <taxon>Fungi</taxon>
        <taxon>Dikarya</taxon>
        <taxon>Ascomycota</taxon>
        <taxon>Pezizomycotina</taxon>
        <taxon>Sordariomycetes</taxon>
        <taxon>Hypocreomycetidae</taxon>
        <taxon>Hypocreales</taxon>
        <taxon>Ophiocordycipitaceae</taxon>
        <taxon>Purpureocillium</taxon>
    </lineage>
</organism>
<dbReference type="Gene3D" id="2.60.270.50">
    <property type="match status" value="1"/>
</dbReference>
<proteinExistence type="predicted"/>
<dbReference type="Proteomes" id="UP001163105">
    <property type="component" value="Unassembled WGS sequence"/>
</dbReference>